<keyword evidence="1" id="KW-1133">Transmembrane helix</keyword>
<comment type="caution">
    <text evidence="2">The sequence shown here is derived from an EMBL/GenBank/DDBJ whole genome shotgun (WGS) entry which is preliminary data.</text>
</comment>
<dbReference type="Proteomes" id="UP000641514">
    <property type="component" value="Unassembled WGS sequence"/>
</dbReference>
<protein>
    <submittedName>
        <fullName evidence="2">Membrane protein</fullName>
    </submittedName>
</protein>
<feature type="transmembrane region" description="Helical" evidence="1">
    <location>
        <begin position="250"/>
        <end position="269"/>
    </location>
</feature>
<sequence length="295" mass="31719">MARIRQIPLVLAAVAVLTQIAYPITSGSVNDAVTVAVVTLLAATAFVHAWITRGPRFLVTLVVAATGVGFAAEVVGVATGFPFGCYEYALDRLGPNLADVPLVVPLAWAGGSYPIWCAVSAATAAFARRSGHTRRAAIRIPVVAATIVGWDLYLDPQMVTAGYWTWCSEGPLLPGFDIPLTNYLGWALVGVIVATALEIAESSDTVPDGVRLRRDAAPLILFFWTWLGSFVAHAVFLAPQIEDADLRISAVYGLIGMSAAGVPLVMWCVRNWRFMSRKDRDMHGRRTHDGADLAR</sequence>
<feature type="transmembrane region" description="Helical" evidence="1">
    <location>
        <begin position="220"/>
        <end position="238"/>
    </location>
</feature>
<dbReference type="Pfam" id="PF04240">
    <property type="entry name" value="Caroten_synth"/>
    <property type="match status" value="1"/>
</dbReference>
<keyword evidence="1" id="KW-0472">Membrane</keyword>
<dbReference type="EMBL" id="BMJH01000003">
    <property type="protein sequence ID" value="GGC71050.1"/>
    <property type="molecule type" value="Genomic_DNA"/>
</dbReference>
<name>A0A916UF51_9ACTN</name>
<dbReference type="AlphaFoldDB" id="A0A916UF51"/>
<proteinExistence type="predicted"/>
<keyword evidence="3" id="KW-1185">Reference proteome</keyword>
<feature type="transmembrane region" description="Helical" evidence="1">
    <location>
        <begin position="136"/>
        <end position="154"/>
    </location>
</feature>
<dbReference type="PANTHER" id="PTHR39419">
    <property type="entry name" value="SLL0814 PROTEIN"/>
    <property type="match status" value="1"/>
</dbReference>
<dbReference type="RefSeq" id="WP_229675985.1">
    <property type="nucleotide sequence ID" value="NZ_BMJH01000003.1"/>
</dbReference>
<organism evidence="2 3">
    <name type="scientific">Hoyosella rhizosphaerae</name>
    <dbReference type="NCBI Taxonomy" id="1755582"/>
    <lineage>
        <taxon>Bacteria</taxon>
        <taxon>Bacillati</taxon>
        <taxon>Actinomycetota</taxon>
        <taxon>Actinomycetes</taxon>
        <taxon>Mycobacteriales</taxon>
        <taxon>Hoyosellaceae</taxon>
        <taxon>Hoyosella</taxon>
    </lineage>
</organism>
<reference evidence="2" key="2">
    <citation type="submission" date="2020-09" db="EMBL/GenBank/DDBJ databases">
        <authorList>
            <person name="Sun Q."/>
            <person name="Zhou Y."/>
        </authorList>
    </citation>
    <scope>NUCLEOTIDE SEQUENCE</scope>
    <source>
        <strain evidence="2">CGMCC 1.15478</strain>
    </source>
</reference>
<feature type="transmembrane region" description="Helical" evidence="1">
    <location>
        <begin position="33"/>
        <end position="51"/>
    </location>
</feature>
<gene>
    <name evidence="2" type="ORF">GCM10011410_24950</name>
</gene>
<dbReference type="PANTHER" id="PTHR39419:SF1">
    <property type="entry name" value="SLL0814 PROTEIN"/>
    <property type="match status" value="1"/>
</dbReference>
<dbReference type="InterPro" id="IPR007354">
    <property type="entry name" value="CruF-like"/>
</dbReference>
<evidence type="ECO:0000313" key="3">
    <source>
        <dbReference type="Proteomes" id="UP000641514"/>
    </source>
</evidence>
<reference evidence="2" key="1">
    <citation type="journal article" date="2014" name="Int. J. Syst. Evol. Microbiol.">
        <title>Complete genome sequence of Corynebacterium casei LMG S-19264T (=DSM 44701T), isolated from a smear-ripened cheese.</title>
        <authorList>
            <consortium name="US DOE Joint Genome Institute (JGI-PGF)"/>
            <person name="Walter F."/>
            <person name="Albersmeier A."/>
            <person name="Kalinowski J."/>
            <person name="Ruckert C."/>
        </authorList>
    </citation>
    <scope>NUCLEOTIDE SEQUENCE</scope>
    <source>
        <strain evidence="2">CGMCC 1.15478</strain>
    </source>
</reference>
<evidence type="ECO:0000256" key="1">
    <source>
        <dbReference type="SAM" id="Phobius"/>
    </source>
</evidence>
<feature type="transmembrane region" description="Helical" evidence="1">
    <location>
        <begin position="103"/>
        <end position="124"/>
    </location>
</feature>
<accession>A0A916UF51</accession>
<evidence type="ECO:0000313" key="2">
    <source>
        <dbReference type="EMBL" id="GGC71050.1"/>
    </source>
</evidence>
<feature type="transmembrane region" description="Helical" evidence="1">
    <location>
        <begin position="183"/>
        <end position="200"/>
    </location>
</feature>
<keyword evidence="1" id="KW-0812">Transmembrane</keyword>
<feature type="transmembrane region" description="Helical" evidence="1">
    <location>
        <begin position="58"/>
        <end position="83"/>
    </location>
</feature>